<evidence type="ECO:0000313" key="1">
    <source>
        <dbReference type="EMBL" id="CAG8567977.1"/>
    </source>
</evidence>
<proteinExistence type="predicted"/>
<dbReference type="EMBL" id="CAJVPM010009879">
    <property type="protein sequence ID" value="CAG8567977.1"/>
    <property type="molecule type" value="Genomic_DNA"/>
</dbReference>
<accession>A0ACA9M3M7</accession>
<name>A0ACA9M3M7_9GLOM</name>
<evidence type="ECO:0000313" key="2">
    <source>
        <dbReference type="Proteomes" id="UP000789860"/>
    </source>
</evidence>
<comment type="caution">
    <text evidence="1">The sequence shown here is derived from an EMBL/GenBank/DDBJ whole genome shotgun (WGS) entry which is preliminary data.</text>
</comment>
<reference evidence="1" key="1">
    <citation type="submission" date="2021-06" db="EMBL/GenBank/DDBJ databases">
        <authorList>
            <person name="Kallberg Y."/>
            <person name="Tangrot J."/>
            <person name="Rosling A."/>
        </authorList>
    </citation>
    <scope>NUCLEOTIDE SEQUENCE</scope>
    <source>
        <strain evidence="1">AU212A</strain>
    </source>
</reference>
<protein>
    <submittedName>
        <fullName evidence="1">8512_t:CDS:1</fullName>
    </submittedName>
</protein>
<gene>
    <name evidence="1" type="ORF">SCALOS_LOCUS5745</name>
</gene>
<sequence>MINIENKSHPQLGESFSTQEEFFETIRQYGFSQGFTIRYSKVDNRNKEKEIRKRTILYLREGIPVAKKDYDKPKQQRELKRCRCDVSQIISILKEEFSEKITWIYDDIYNFIYRTQELNNEKFDASEFIQTLKLMQEENPEFKFSYMVNFETNRLKHSNFIKQFYKYLEECDQITFNELWNSLKNEYPKAVAYLVQMEKTVNK</sequence>
<dbReference type="Proteomes" id="UP000789860">
    <property type="component" value="Unassembled WGS sequence"/>
</dbReference>
<keyword evidence="2" id="KW-1185">Reference proteome</keyword>
<organism evidence="1 2">
    <name type="scientific">Scutellospora calospora</name>
    <dbReference type="NCBI Taxonomy" id="85575"/>
    <lineage>
        <taxon>Eukaryota</taxon>
        <taxon>Fungi</taxon>
        <taxon>Fungi incertae sedis</taxon>
        <taxon>Mucoromycota</taxon>
        <taxon>Glomeromycotina</taxon>
        <taxon>Glomeromycetes</taxon>
        <taxon>Diversisporales</taxon>
        <taxon>Gigasporaceae</taxon>
        <taxon>Scutellospora</taxon>
    </lineage>
</organism>